<dbReference type="EMBL" id="JALNTZ010000009">
    <property type="protein sequence ID" value="KAJ3640733.1"/>
    <property type="molecule type" value="Genomic_DNA"/>
</dbReference>
<feature type="region of interest" description="Disordered" evidence="1">
    <location>
        <begin position="1"/>
        <end position="22"/>
    </location>
</feature>
<evidence type="ECO:0000313" key="4">
    <source>
        <dbReference type="Proteomes" id="UP001168821"/>
    </source>
</evidence>
<evidence type="ECO:0000256" key="1">
    <source>
        <dbReference type="SAM" id="MobiDB-lite"/>
    </source>
</evidence>
<gene>
    <name evidence="3" type="ORF">Zmor_006865</name>
    <name evidence="2" type="ORF">Zmor_027276</name>
</gene>
<comment type="caution">
    <text evidence="3">The sequence shown here is derived from an EMBL/GenBank/DDBJ whole genome shotgun (WGS) entry which is preliminary data.</text>
</comment>
<keyword evidence="4" id="KW-1185">Reference proteome</keyword>
<organism evidence="3 4">
    <name type="scientific">Zophobas morio</name>
    <dbReference type="NCBI Taxonomy" id="2755281"/>
    <lineage>
        <taxon>Eukaryota</taxon>
        <taxon>Metazoa</taxon>
        <taxon>Ecdysozoa</taxon>
        <taxon>Arthropoda</taxon>
        <taxon>Hexapoda</taxon>
        <taxon>Insecta</taxon>
        <taxon>Pterygota</taxon>
        <taxon>Neoptera</taxon>
        <taxon>Endopterygota</taxon>
        <taxon>Coleoptera</taxon>
        <taxon>Polyphaga</taxon>
        <taxon>Cucujiformia</taxon>
        <taxon>Tenebrionidae</taxon>
        <taxon>Zophobas</taxon>
    </lineage>
</organism>
<dbReference type="Proteomes" id="UP001168821">
    <property type="component" value="Unassembled WGS sequence"/>
</dbReference>
<reference evidence="3" key="1">
    <citation type="journal article" date="2023" name="G3 (Bethesda)">
        <title>Whole genome assemblies of Zophobas morio and Tenebrio molitor.</title>
        <authorList>
            <person name="Kaur S."/>
            <person name="Stinson S.A."/>
            <person name="diCenzo G.C."/>
        </authorList>
    </citation>
    <scope>NUCLEOTIDE SEQUENCE</scope>
    <source>
        <strain evidence="3">QUZm001</strain>
    </source>
</reference>
<accession>A0AA38ISL1</accession>
<dbReference type="AlphaFoldDB" id="A0AA38ISL1"/>
<name>A0AA38ISL1_9CUCU</name>
<evidence type="ECO:0000313" key="2">
    <source>
        <dbReference type="EMBL" id="KAJ3640733.1"/>
    </source>
</evidence>
<protein>
    <submittedName>
        <fullName evidence="3">Uncharacterized protein</fullName>
    </submittedName>
</protein>
<feature type="compositionally biased region" description="Basic and acidic residues" evidence="1">
    <location>
        <begin position="1"/>
        <end position="11"/>
    </location>
</feature>
<sequence>MTKLKEADRQRVKGSTQLQQHKRFVDESRHKKECQRCGSSHPPRSCPAFNKYCGACNCKVHYAKMCRNKVNVNSVEEDELHDRDSKMFCGKIRLIAIGLRIF</sequence>
<proteinExistence type="predicted"/>
<dbReference type="EMBL" id="JALNTZ010000002">
    <property type="protein sequence ID" value="KAJ3662520.1"/>
    <property type="molecule type" value="Genomic_DNA"/>
</dbReference>
<evidence type="ECO:0000313" key="3">
    <source>
        <dbReference type="EMBL" id="KAJ3662520.1"/>
    </source>
</evidence>